<dbReference type="PROSITE" id="PS00098">
    <property type="entry name" value="THIOLASE_1"/>
    <property type="match status" value="1"/>
</dbReference>
<sequence length="396" mass="40816">MSGVVILSAARTPIGSLNGSLSNIPAHDLGSIAIKEALNRAGVKGEDVSEVILGQTLVAGQGQNPARQASVKAGIPYHVPACGVSMVCGSGLKAVVLAYQAIQSGDASIVVAGGQENMSKAPHCIHIRGGTKFGNAQLTDTMLHDGLTCAFDSCHMGVSVENVAKQWNVSREEQDLFALRSQEKCEQAQKNGNFDAEIVPVVVQSRAGATEVKKDEFPRSGCKIEGFQKLKPAFLTDGTGTVTAGNASGINDGAAALVISSQAIADAKGLNPLARIVSWAQAGVEPSLFGVGPISATRKALEKAAWQVDDVDLFELNEAFAAQSIAIIKDLGCCPDKVNVNGGAIALGHPIGASGARVLTTLLYALKAHNKRRGLATLCVGGGMGIAICVENLQAS</sequence>
<dbReference type="PROSITE" id="PS00099">
    <property type="entry name" value="THIOLASE_3"/>
    <property type="match status" value="1"/>
</dbReference>
<comment type="pathway">
    <text evidence="1">Lipid metabolism.</text>
</comment>
<evidence type="ECO:0000259" key="7">
    <source>
        <dbReference type="Pfam" id="PF00108"/>
    </source>
</evidence>
<proteinExistence type="inferred from homology"/>
<evidence type="ECO:0000313" key="9">
    <source>
        <dbReference type="EMBL" id="CAG5136787.1"/>
    </source>
</evidence>
<dbReference type="InterPro" id="IPR020613">
    <property type="entry name" value="Thiolase_CS"/>
</dbReference>
<accession>A0A8S4A4T0</accession>
<dbReference type="PANTHER" id="PTHR18919">
    <property type="entry name" value="ACETYL-COA C-ACYLTRANSFERASE"/>
    <property type="match status" value="1"/>
</dbReference>
<feature type="domain" description="Thiolase C-terminal" evidence="8">
    <location>
        <begin position="271"/>
        <end position="391"/>
    </location>
</feature>
<evidence type="ECO:0000256" key="4">
    <source>
        <dbReference type="ARBA" id="ARBA00023315"/>
    </source>
</evidence>
<name>A0A8S4A4T0_9EUPU</name>
<feature type="domain" description="Thiolase N-terminal" evidence="7">
    <location>
        <begin position="4"/>
        <end position="262"/>
    </location>
</feature>
<keyword evidence="4 6" id="KW-0012">Acyltransferase</keyword>
<feature type="active site" description="Proton acceptor" evidence="5">
    <location>
        <position position="349"/>
    </location>
</feature>
<dbReference type="SUPFAM" id="SSF53901">
    <property type="entry name" value="Thiolase-like"/>
    <property type="match status" value="2"/>
</dbReference>
<evidence type="ECO:0000256" key="1">
    <source>
        <dbReference type="ARBA" id="ARBA00005189"/>
    </source>
</evidence>
<reference evidence="9" key="1">
    <citation type="submission" date="2021-04" db="EMBL/GenBank/DDBJ databases">
        <authorList>
            <consortium name="Molecular Ecology Group"/>
        </authorList>
    </citation>
    <scope>NUCLEOTIDE SEQUENCE</scope>
</reference>
<dbReference type="Gene3D" id="3.40.47.10">
    <property type="match status" value="2"/>
</dbReference>
<keyword evidence="3 6" id="KW-0808">Transferase</keyword>
<dbReference type="PANTHER" id="PTHR18919:SF107">
    <property type="entry name" value="ACETYL-COA ACETYLTRANSFERASE, CYTOSOLIC"/>
    <property type="match status" value="1"/>
</dbReference>
<feature type="active site" description="Proton acceptor" evidence="5">
    <location>
        <position position="379"/>
    </location>
</feature>
<dbReference type="Proteomes" id="UP000678393">
    <property type="component" value="Unassembled WGS sequence"/>
</dbReference>
<evidence type="ECO:0000256" key="3">
    <source>
        <dbReference type="ARBA" id="ARBA00022679"/>
    </source>
</evidence>
<organism evidence="9 10">
    <name type="scientific">Candidula unifasciata</name>
    <dbReference type="NCBI Taxonomy" id="100452"/>
    <lineage>
        <taxon>Eukaryota</taxon>
        <taxon>Metazoa</taxon>
        <taxon>Spiralia</taxon>
        <taxon>Lophotrochozoa</taxon>
        <taxon>Mollusca</taxon>
        <taxon>Gastropoda</taxon>
        <taxon>Heterobranchia</taxon>
        <taxon>Euthyneura</taxon>
        <taxon>Panpulmonata</taxon>
        <taxon>Eupulmonata</taxon>
        <taxon>Stylommatophora</taxon>
        <taxon>Helicina</taxon>
        <taxon>Helicoidea</taxon>
        <taxon>Geomitridae</taxon>
        <taxon>Candidula</taxon>
    </lineage>
</organism>
<dbReference type="Pfam" id="PF00108">
    <property type="entry name" value="Thiolase_N"/>
    <property type="match status" value="1"/>
</dbReference>
<dbReference type="InterPro" id="IPR020610">
    <property type="entry name" value="Thiolase_AS"/>
</dbReference>
<dbReference type="PROSITE" id="PS00737">
    <property type="entry name" value="THIOLASE_2"/>
    <property type="match status" value="1"/>
</dbReference>
<comment type="caution">
    <text evidence="9">The sequence shown here is derived from an EMBL/GenBank/DDBJ whole genome shotgun (WGS) entry which is preliminary data.</text>
</comment>
<dbReference type="OrthoDB" id="5404651at2759"/>
<evidence type="ECO:0000256" key="6">
    <source>
        <dbReference type="RuleBase" id="RU003557"/>
    </source>
</evidence>
<dbReference type="InterPro" id="IPR020617">
    <property type="entry name" value="Thiolase_C"/>
</dbReference>
<dbReference type="GO" id="GO:0003988">
    <property type="term" value="F:acetyl-CoA C-acyltransferase activity"/>
    <property type="evidence" value="ECO:0007669"/>
    <property type="project" value="UniProtKB-ARBA"/>
</dbReference>
<dbReference type="InterPro" id="IPR016039">
    <property type="entry name" value="Thiolase-like"/>
</dbReference>
<evidence type="ECO:0000259" key="8">
    <source>
        <dbReference type="Pfam" id="PF02803"/>
    </source>
</evidence>
<dbReference type="NCBIfam" id="TIGR01930">
    <property type="entry name" value="AcCoA-C-Actrans"/>
    <property type="match status" value="1"/>
</dbReference>
<dbReference type="AlphaFoldDB" id="A0A8S4A4T0"/>
<dbReference type="InterPro" id="IPR020616">
    <property type="entry name" value="Thiolase_N"/>
</dbReference>
<dbReference type="Pfam" id="PF02803">
    <property type="entry name" value="Thiolase_C"/>
    <property type="match status" value="1"/>
</dbReference>
<dbReference type="CDD" id="cd00751">
    <property type="entry name" value="thiolase"/>
    <property type="match status" value="1"/>
</dbReference>
<dbReference type="InterPro" id="IPR020615">
    <property type="entry name" value="Thiolase_acyl_enz_int_AS"/>
</dbReference>
<keyword evidence="10" id="KW-1185">Reference proteome</keyword>
<comment type="similarity">
    <text evidence="2 6">Belongs to the thiolase-like superfamily. Thiolase family.</text>
</comment>
<evidence type="ECO:0000256" key="5">
    <source>
        <dbReference type="PIRSR" id="PIRSR000429-1"/>
    </source>
</evidence>
<dbReference type="PIRSF" id="PIRSF000429">
    <property type="entry name" value="Ac-CoA_Ac_transf"/>
    <property type="match status" value="1"/>
</dbReference>
<dbReference type="InterPro" id="IPR002155">
    <property type="entry name" value="Thiolase"/>
</dbReference>
<evidence type="ECO:0000313" key="10">
    <source>
        <dbReference type="Proteomes" id="UP000678393"/>
    </source>
</evidence>
<dbReference type="EMBL" id="CAJHNH020008571">
    <property type="protein sequence ID" value="CAG5136787.1"/>
    <property type="molecule type" value="Genomic_DNA"/>
</dbReference>
<dbReference type="FunFam" id="3.40.47.10:FF:000010">
    <property type="entry name" value="Acetyl-CoA acetyltransferase (Thiolase)"/>
    <property type="match status" value="1"/>
</dbReference>
<gene>
    <name evidence="9" type="ORF">CUNI_LOCUS22345</name>
</gene>
<evidence type="ECO:0000256" key="2">
    <source>
        <dbReference type="ARBA" id="ARBA00010982"/>
    </source>
</evidence>
<protein>
    <recommendedName>
        <fullName evidence="11">Acetyl-CoA acetyltransferase, cytosolic</fullName>
    </recommendedName>
</protein>
<feature type="active site" description="Acyl-thioester intermediate" evidence="5">
    <location>
        <position position="88"/>
    </location>
</feature>
<evidence type="ECO:0008006" key="11">
    <source>
        <dbReference type="Google" id="ProtNLM"/>
    </source>
</evidence>